<feature type="transmembrane region" description="Helical" evidence="1">
    <location>
        <begin position="5"/>
        <end position="25"/>
    </location>
</feature>
<feature type="transmembrane region" description="Helical" evidence="1">
    <location>
        <begin position="45"/>
        <end position="63"/>
    </location>
</feature>
<keyword evidence="1" id="KW-0812">Transmembrane</keyword>
<dbReference type="Proteomes" id="UP000485058">
    <property type="component" value="Unassembled WGS sequence"/>
</dbReference>
<keyword evidence="1" id="KW-1133">Transmembrane helix</keyword>
<comment type="caution">
    <text evidence="2">The sequence shown here is derived from an EMBL/GenBank/DDBJ whole genome shotgun (WGS) entry which is preliminary data.</text>
</comment>
<organism evidence="2 3">
    <name type="scientific">Haematococcus lacustris</name>
    <name type="common">Green alga</name>
    <name type="synonym">Haematococcus pluvialis</name>
    <dbReference type="NCBI Taxonomy" id="44745"/>
    <lineage>
        <taxon>Eukaryota</taxon>
        <taxon>Viridiplantae</taxon>
        <taxon>Chlorophyta</taxon>
        <taxon>core chlorophytes</taxon>
        <taxon>Chlorophyceae</taxon>
        <taxon>CS clade</taxon>
        <taxon>Chlamydomonadales</taxon>
        <taxon>Haematococcaceae</taxon>
        <taxon>Haematococcus</taxon>
    </lineage>
</organism>
<evidence type="ECO:0000256" key="1">
    <source>
        <dbReference type="SAM" id="Phobius"/>
    </source>
</evidence>
<dbReference type="EMBL" id="BLLF01004103">
    <property type="protein sequence ID" value="GFH28921.1"/>
    <property type="molecule type" value="Genomic_DNA"/>
</dbReference>
<evidence type="ECO:0000313" key="2">
    <source>
        <dbReference type="EMBL" id="GFH28921.1"/>
    </source>
</evidence>
<keyword evidence="3" id="KW-1185">Reference proteome</keyword>
<proteinExistence type="predicted"/>
<protein>
    <submittedName>
        <fullName evidence="2">Cyclic nucleotide-binding domain-containing protein</fullName>
    </submittedName>
</protein>
<evidence type="ECO:0000313" key="3">
    <source>
        <dbReference type="Proteomes" id="UP000485058"/>
    </source>
</evidence>
<dbReference type="AlphaFoldDB" id="A0A6A0A901"/>
<reference evidence="2 3" key="1">
    <citation type="submission" date="2020-02" db="EMBL/GenBank/DDBJ databases">
        <title>Draft genome sequence of Haematococcus lacustris strain NIES-144.</title>
        <authorList>
            <person name="Morimoto D."/>
            <person name="Nakagawa S."/>
            <person name="Yoshida T."/>
            <person name="Sawayama S."/>
        </authorList>
    </citation>
    <scope>NUCLEOTIDE SEQUENCE [LARGE SCALE GENOMIC DNA]</scope>
    <source>
        <strain evidence="2 3">NIES-144</strain>
    </source>
</reference>
<name>A0A6A0A901_HAELA</name>
<sequence length="64" mass="7518">MIKLLFFMASVAHWVACMWHLLYKLLQSSWLDWTFDSIGSGTGELTYFLFAYLNSFLLMIDWGS</sequence>
<accession>A0A6A0A901</accession>
<gene>
    <name evidence="2" type="ORF">HaLaN_27490</name>
</gene>
<keyword evidence="1" id="KW-0472">Membrane</keyword>